<feature type="region of interest" description="Disordered" evidence="1">
    <location>
        <begin position="565"/>
        <end position="593"/>
    </location>
</feature>
<feature type="region of interest" description="Disordered" evidence="1">
    <location>
        <begin position="123"/>
        <end position="159"/>
    </location>
</feature>
<dbReference type="AlphaFoldDB" id="A0A9X6NAC8"/>
<feature type="region of interest" description="Disordered" evidence="1">
    <location>
        <begin position="338"/>
        <end position="458"/>
    </location>
</feature>
<feature type="compositionally biased region" description="Low complexity" evidence="1">
    <location>
        <begin position="405"/>
        <end position="414"/>
    </location>
</feature>
<feature type="compositionally biased region" description="Low complexity" evidence="1">
    <location>
        <begin position="228"/>
        <end position="238"/>
    </location>
</feature>
<name>A0A9X6NAC8_HYPEX</name>
<sequence>MRTAAPRTLEQKRQEKLGNWNVRRLLRLTQARDQAKQAACNLRVDFWEEVNYIAQEMTRAEVERRRIEAELKRKREAAEERKRQEELRVMEEQIKVEEELREEKRRKADQYAGRARERFNVALKREKQRRAEEQQDDSRETLKQTRKLQQQEARSRATEIRQAAIPQIAMIPLVRRDSMIPREVVPKPTLLPPENVENSGLLAPMSVGGRLTPMGVTGEDVQMEPGEPSVRPGPVLRPRPLKSKENVPPKKEITKRSKKSSVTSSSILVAENQSLESTMTVDVFSETVDWSGSVVELGQGHGSVVDFGKENMVPVHPAFAPWSYSTRSVVSLGRQRMEPIPSAPTTPPSTKSVATSVQSSFESSSPPPSTSDDSNRTGDSDALRSIHHNPAIQLSPPKHPPVPRRPVTAATTTRQSVLSPHEPVRDVLSPRSRKRTSLSRVDHNIPSNLPPNVITSPRPAAGVENPAALLLHDLREVLDALELLDIRLAGSGRCSLEVGTSESDSFSTGPLSSVEDGPIAGSSFDEGGSWLAQQTLSTESSFQLSGLTMESGSLFGSMFSSANASGMESGPVDCSLSSCGGEDDVSRLRDELV</sequence>
<dbReference type="Proteomes" id="UP000192578">
    <property type="component" value="Unassembled WGS sequence"/>
</dbReference>
<comment type="caution">
    <text evidence="2">The sequence shown here is derived from an EMBL/GenBank/DDBJ whole genome shotgun (WGS) entry which is preliminary data.</text>
</comment>
<accession>A0A9X6NAC8</accession>
<feature type="compositionally biased region" description="Basic and acidic residues" evidence="1">
    <location>
        <begin position="373"/>
        <end position="384"/>
    </location>
</feature>
<keyword evidence="3" id="KW-1185">Reference proteome</keyword>
<proteinExistence type="predicted"/>
<dbReference type="OrthoDB" id="10674352at2759"/>
<feature type="region of interest" description="Disordered" evidence="1">
    <location>
        <begin position="219"/>
        <end position="265"/>
    </location>
</feature>
<organism evidence="2 3">
    <name type="scientific">Hypsibius exemplaris</name>
    <name type="common">Freshwater tardigrade</name>
    <dbReference type="NCBI Taxonomy" id="2072580"/>
    <lineage>
        <taxon>Eukaryota</taxon>
        <taxon>Metazoa</taxon>
        <taxon>Ecdysozoa</taxon>
        <taxon>Tardigrada</taxon>
        <taxon>Eutardigrada</taxon>
        <taxon>Parachela</taxon>
        <taxon>Hypsibioidea</taxon>
        <taxon>Hypsibiidae</taxon>
        <taxon>Hypsibius</taxon>
    </lineage>
</organism>
<gene>
    <name evidence="2" type="ORF">BV898_15118</name>
</gene>
<feature type="compositionally biased region" description="Basic and acidic residues" evidence="1">
    <location>
        <begin position="242"/>
        <end position="255"/>
    </location>
</feature>
<reference evidence="3" key="1">
    <citation type="submission" date="2017-01" db="EMBL/GenBank/DDBJ databases">
        <title>Comparative genomics of anhydrobiosis in the tardigrade Hypsibius dujardini.</title>
        <authorList>
            <person name="Yoshida Y."/>
            <person name="Koutsovoulos G."/>
            <person name="Laetsch D."/>
            <person name="Stevens L."/>
            <person name="Kumar S."/>
            <person name="Horikawa D."/>
            <person name="Ishino K."/>
            <person name="Komine S."/>
            <person name="Tomita M."/>
            <person name="Blaxter M."/>
            <person name="Arakawa K."/>
        </authorList>
    </citation>
    <scope>NUCLEOTIDE SEQUENCE [LARGE SCALE GENOMIC DNA]</scope>
    <source>
        <strain evidence="3">Z151</strain>
    </source>
</reference>
<feature type="compositionally biased region" description="Basic and acidic residues" evidence="1">
    <location>
        <begin position="123"/>
        <end position="143"/>
    </location>
</feature>
<evidence type="ECO:0000313" key="3">
    <source>
        <dbReference type="Proteomes" id="UP000192578"/>
    </source>
</evidence>
<feature type="compositionally biased region" description="Basic and acidic residues" evidence="1">
    <location>
        <begin position="584"/>
        <end position="593"/>
    </location>
</feature>
<evidence type="ECO:0000313" key="2">
    <source>
        <dbReference type="EMBL" id="OWA50607.1"/>
    </source>
</evidence>
<feature type="compositionally biased region" description="Low complexity" evidence="1">
    <location>
        <begin position="348"/>
        <end position="364"/>
    </location>
</feature>
<dbReference type="EMBL" id="MTYJ01000197">
    <property type="protein sequence ID" value="OWA50607.1"/>
    <property type="molecule type" value="Genomic_DNA"/>
</dbReference>
<evidence type="ECO:0000256" key="1">
    <source>
        <dbReference type="SAM" id="MobiDB-lite"/>
    </source>
</evidence>
<protein>
    <submittedName>
        <fullName evidence="2">Uncharacterized protein</fullName>
    </submittedName>
</protein>